<sequence length="88" mass="8888">MAPRQPNHSGPHGNSMGMGSTRAYGRPVGGTRQGGSGIGPPPEEANLVCLGNTSAYLAMAVFVVIVVVAITLGVLLGTGKIKSGGKEW</sequence>
<evidence type="ECO:0000313" key="1">
    <source>
        <dbReference type="EMBL" id="KAI2385095.1"/>
    </source>
</evidence>
<reference evidence="1" key="1">
    <citation type="journal article" date="2022" name="bioRxiv">
        <title>Population genetic analysis of Ophidiomyces ophidiicola, the causative agent of snake fungal disease, indicates recent introductions to the USA.</title>
        <authorList>
            <person name="Ladner J.T."/>
            <person name="Palmer J.M."/>
            <person name="Ettinger C.L."/>
            <person name="Stajich J.E."/>
            <person name="Farrell T.M."/>
            <person name="Glorioso B.M."/>
            <person name="Lawson B."/>
            <person name="Price S.J."/>
            <person name="Stengle A.G."/>
            <person name="Grear D.A."/>
            <person name="Lorch J.M."/>
        </authorList>
    </citation>
    <scope>NUCLEOTIDE SEQUENCE</scope>
    <source>
        <strain evidence="1">NWHC 24266-5</strain>
    </source>
</reference>
<comment type="caution">
    <text evidence="1">The sequence shown here is derived from an EMBL/GenBank/DDBJ whole genome shotgun (WGS) entry which is preliminary data.</text>
</comment>
<organism evidence="1">
    <name type="scientific">Ophidiomyces ophidiicola</name>
    <dbReference type="NCBI Taxonomy" id="1387563"/>
    <lineage>
        <taxon>Eukaryota</taxon>
        <taxon>Fungi</taxon>
        <taxon>Dikarya</taxon>
        <taxon>Ascomycota</taxon>
        <taxon>Pezizomycotina</taxon>
        <taxon>Eurotiomycetes</taxon>
        <taxon>Eurotiomycetidae</taxon>
        <taxon>Onygenales</taxon>
        <taxon>Onygenaceae</taxon>
        <taxon>Ophidiomyces</taxon>
    </lineage>
</organism>
<accession>A0ACB8UU62</accession>
<gene>
    <name evidence="1" type="ORF">LOY88_004277</name>
</gene>
<name>A0ACB8UU62_9EURO</name>
<proteinExistence type="predicted"/>
<protein>
    <submittedName>
        <fullName evidence="1">Uncharacterized protein</fullName>
    </submittedName>
</protein>
<dbReference type="EMBL" id="JALBCA010000063">
    <property type="protein sequence ID" value="KAI2385095.1"/>
    <property type="molecule type" value="Genomic_DNA"/>
</dbReference>